<feature type="transmembrane region" description="Helical" evidence="1">
    <location>
        <begin position="193"/>
        <end position="212"/>
    </location>
</feature>
<dbReference type="PANTHER" id="PTHR30373:SF2">
    <property type="entry name" value="UPF0603 PROTEIN YGCG"/>
    <property type="match status" value="1"/>
</dbReference>
<keyword evidence="1" id="KW-0812">Transmembrane</keyword>
<dbReference type="InterPro" id="IPR007621">
    <property type="entry name" value="TPM_dom"/>
</dbReference>
<reference evidence="3" key="1">
    <citation type="submission" date="2019-10" db="EMBL/GenBank/DDBJ databases">
        <title>Metagenomic sequencing of thiosulfate-disproportionating enrichment culture.</title>
        <authorList>
            <person name="Umezawa K."/>
            <person name="Kojima H."/>
            <person name="Fukui M."/>
        </authorList>
    </citation>
    <scope>NUCLEOTIDE SEQUENCE</scope>
    <source>
        <strain evidence="3">45J</strain>
    </source>
</reference>
<dbReference type="Gene3D" id="3.10.310.50">
    <property type="match status" value="1"/>
</dbReference>
<comment type="caution">
    <text evidence="3">The sequence shown here is derived from an EMBL/GenBank/DDBJ whole genome shotgun (WGS) entry which is preliminary data.</text>
</comment>
<protein>
    <recommendedName>
        <fullName evidence="2">TPM domain-containing protein</fullName>
    </recommendedName>
</protein>
<proteinExistence type="predicted"/>
<dbReference type="Pfam" id="PF04536">
    <property type="entry name" value="TPM_phosphatase"/>
    <property type="match status" value="1"/>
</dbReference>
<accession>A0A5J4L7L2</accession>
<dbReference type="PANTHER" id="PTHR30373">
    <property type="entry name" value="UPF0603 PROTEIN YGCG"/>
    <property type="match status" value="1"/>
</dbReference>
<feature type="domain" description="TPM" evidence="2">
    <location>
        <begin position="41"/>
        <end position="164"/>
    </location>
</feature>
<keyword evidence="1" id="KW-1133">Transmembrane helix</keyword>
<keyword evidence="1" id="KW-0472">Membrane</keyword>
<dbReference type="EMBL" id="BLAB01000001">
    <property type="protein sequence ID" value="GER94159.1"/>
    <property type="molecule type" value="Genomic_DNA"/>
</dbReference>
<evidence type="ECO:0000313" key="3">
    <source>
        <dbReference type="EMBL" id="GER94159.1"/>
    </source>
</evidence>
<evidence type="ECO:0000256" key="1">
    <source>
        <dbReference type="SAM" id="Phobius"/>
    </source>
</evidence>
<evidence type="ECO:0000259" key="2">
    <source>
        <dbReference type="Pfam" id="PF04536"/>
    </source>
</evidence>
<gene>
    <name evidence="3" type="ORF">A45J_1918</name>
</gene>
<dbReference type="AlphaFoldDB" id="A0A5J4L7L2"/>
<organism evidence="3">
    <name type="scientific">hot springs metagenome</name>
    <dbReference type="NCBI Taxonomy" id="433727"/>
    <lineage>
        <taxon>unclassified sequences</taxon>
        <taxon>metagenomes</taxon>
        <taxon>ecological metagenomes</taxon>
    </lineage>
</organism>
<sequence length="262" mass="28492">MNSRLNLFLFPLCICCFLCFVFSPLSFAVTPEPPSIPPNYVVDLARVIRDDTEAQLNSYLRELEQKTTAQVVILTIQSLDGEDIEGFSMRIAEKWKLGQKGKDNGLLITIALKDRKYRFETGYGLEGILPDSLVGSIGRQYFVPYFKKGDYSTGIVRAVEAVVSVIAENHGVEISGMPKIDVRQQTPINKGRSIFNIAVSIFIFILVVYLFIRHPRLLLLFFLSSSMGGRRSGWSGGGGFGGGGFGGGGGGGFGGGGASGEW</sequence>
<name>A0A5J4L7L2_9ZZZZ</name>